<reference evidence="1 2" key="1">
    <citation type="journal article" date="2006" name="PLoS Genet.">
        <title>Comparative genomics of emerging human ehrlichiosis agents.</title>
        <authorList>
            <person name="Dunning Hotopp J.C."/>
            <person name="Lin M."/>
            <person name="Madupu R."/>
            <person name="Crabtree J."/>
            <person name="Angiuoli S.V."/>
            <person name="Eisen J.A."/>
            <person name="Seshadri R."/>
            <person name="Ren Q."/>
            <person name="Wu M."/>
            <person name="Utterback T.R."/>
            <person name="Smith S."/>
            <person name="Lewis M."/>
            <person name="Khouri H."/>
            <person name="Zhang C."/>
            <person name="Niu H."/>
            <person name="Lin Q."/>
            <person name="Ohashi N."/>
            <person name="Zhi N."/>
            <person name="Nelson W."/>
            <person name="Brinkac L.M."/>
            <person name="Dodson R.J."/>
            <person name="Rosovitz M.J."/>
            <person name="Sundaram J."/>
            <person name="Daugherty S.C."/>
            <person name="Davidsen T."/>
            <person name="Durkin A.S."/>
            <person name="Gwinn M."/>
            <person name="Haft D.H."/>
            <person name="Selengut J.D."/>
            <person name="Sullivan S.A."/>
            <person name="Zafar N."/>
            <person name="Zhou L."/>
            <person name="Benahmed F."/>
            <person name="Forberger H."/>
            <person name="Halpin R."/>
            <person name="Mulligan S."/>
            <person name="Robinson J."/>
            <person name="White O."/>
            <person name="Rikihisa Y."/>
            <person name="Tettelin H."/>
        </authorList>
    </citation>
    <scope>NUCLEOTIDE SEQUENCE [LARGE SCALE GENOMIC DNA]</scope>
    <source>
        <strain evidence="2">ATCC CRL-10679 / Arkansas</strain>
    </source>
</reference>
<dbReference type="OrthoDB" id="7163364at2"/>
<dbReference type="InterPro" id="IPR021902">
    <property type="entry name" value="DUF3514"/>
</dbReference>
<name>Q2GHY4_EHRCR</name>
<dbReference type="EMBL" id="CP000236">
    <property type="protein sequence ID" value="ABD44985.1"/>
    <property type="molecule type" value="Genomic_DNA"/>
</dbReference>
<organism evidence="1 2">
    <name type="scientific">Ehrlichia chaffeensis (strain ATCC CRL-10679 / Arkansas)</name>
    <dbReference type="NCBI Taxonomy" id="205920"/>
    <lineage>
        <taxon>Bacteria</taxon>
        <taxon>Pseudomonadati</taxon>
        <taxon>Pseudomonadota</taxon>
        <taxon>Alphaproteobacteria</taxon>
        <taxon>Rickettsiales</taxon>
        <taxon>Anaplasmataceae</taxon>
        <taxon>Ehrlichia</taxon>
    </lineage>
</organism>
<evidence type="ECO:0000313" key="1">
    <source>
        <dbReference type="EMBL" id="ABD44985.1"/>
    </source>
</evidence>
<accession>Q2GHY4</accession>
<dbReference type="HOGENOM" id="CLU_873560_0_0_5"/>
<dbReference type="RefSeq" id="WP_006010940.1">
    <property type="nucleotide sequence ID" value="NC_007799.1"/>
</dbReference>
<keyword evidence="2" id="KW-1185">Reference proteome</keyword>
<dbReference type="KEGG" id="ech:ECH_0121"/>
<proteinExistence type="predicted"/>
<protein>
    <submittedName>
        <fullName evidence="1">Uncharacterized protein</fullName>
    </submittedName>
</protein>
<gene>
    <name evidence="1" type="ordered locus">ECH_0121</name>
</gene>
<sequence length="368" mass="42346">MQHTAVPGMVAPTSVISAKHVVIKGLVYKHVKHYSIEEYKSQIKEFRESITCFARMHMSYMYHMLHNTFVVRNGRIMLKSEIEQCLSKITSNIRLCAFVIKIGIVDHVMSRLCRFYGSDSIKYCASHYHDPRVIDSILIGLYGASYSDFSRMSYQVRSNIVYCVGKHGIAGVFKLHNSGFYSELLGMCYDFVHARGKGVKLQELCDFMKLSCSIQLGQMYHMMVKVKCSIGDEQSDIRKLVSQECSVGYLVYRSLLFGRYAYHVRKAFRHLYAPSDKNPVRTVSGLNIPHSLIRLNHRGIFTKIEHCINAEKMSFNVFVVDIVRHIDKLLLHPREEVYIREDISTYCAIVSSRYSTMGPDIDSSYHIL</sequence>
<dbReference type="Proteomes" id="UP000008320">
    <property type="component" value="Chromosome"/>
</dbReference>
<evidence type="ECO:0000313" key="2">
    <source>
        <dbReference type="Proteomes" id="UP000008320"/>
    </source>
</evidence>
<dbReference type="Pfam" id="PF12027">
    <property type="entry name" value="DUF3514"/>
    <property type="match status" value="1"/>
</dbReference>
<dbReference type="AlphaFoldDB" id="Q2GHY4"/>